<protein>
    <submittedName>
        <fullName evidence="2">SERTA domain-containing protein 3</fullName>
    </submittedName>
</protein>
<dbReference type="AlphaFoldDB" id="A0AA41T6G1"/>
<feature type="compositionally biased region" description="Low complexity" evidence="1">
    <location>
        <begin position="98"/>
        <end position="113"/>
    </location>
</feature>
<dbReference type="PANTHER" id="PTHR15530">
    <property type="entry name" value="SERTA DOMAIN-CONTAINING PROTEIN 3"/>
    <property type="match status" value="1"/>
</dbReference>
<comment type="caution">
    <text evidence="2">The sequence shown here is derived from an EMBL/GenBank/DDBJ whole genome shotgun (WGS) entry which is preliminary data.</text>
</comment>
<organism evidence="2 3">
    <name type="scientific">Sciurus carolinensis</name>
    <name type="common">Eastern gray squirrel</name>
    <dbReference type="NCBI Taxonomy" id="30640"/>
    <lineage>
        <taxon>Eukaryota</taxon>
        <taxon>Metazoa</taxon>
        <taxon>Chordata</taxon>
        <taxon>Craniata</taxon>
        <taxon>Vertebrata</taxon>
        <taxon>Euteleostomi</taxon>
        <taxon>Mammalia</taxon>
        <taxon>Eutheria</taxon>
        <taxon>Euarchontoglires</taxon>
        <taxon>Glires</taxon>
        <taxon>Rodentia</taxon>
        <taxon>Sciuromorpha</taxon>
        <taxon>Sciuridae</taxon>
        <taxon>Sciurinae</taxon>
        <taxon>Sciurini</taxon>
        <taxon>Sciurus</taxon>
    </lineage>
</organism>
<proteinExistence type="predicted"/>
<keyword evidence="3" id="KW-1185">Reference proteome</keyword>
<feature type="region of interest" description="Disordered" evidence="1">
    <location>
        <begin position="40"/>
        <end position="82"/>
    </location>
</feature>
<name>A0AA41T6G1_SCICA</name>
<reference evidence="2" key="1">
    <citation type="submission" date="2020-03" db="EMBL/GenBank/DDBJ databases">
        <title>Studies in the Genomics of Life Span.</title>
        <authorList>
            <person name="Glass D."/>
        </authorList>
    </citation>
    <scope>NUCLEOTIDE SEQUENCE</scope>
    <source>
        <strain evidence="2">SUZIE</strain>
        <tissue evidence="2">Muscle</tissue>
    </source>
</reference>
<evidence type="ECO:0000313" key="2">
    <source>
        <dbReference type="EMBL" id="MBZ3885134.1"/>
    </source>
</evidence>
<dbReference type="PANTHER" id="PTHR15530:SF0">
    <property type="entry name" value="SERTA DOMAIN-CONTAINING PROTEIN 3"/>
    <property type="match status" value="1"/>
</dbReference>
<sequence length="255" mass="27405">MGSTHLHTQMEHFSAMLFSLIFCKEEDQLGTSLKNLEGNTVGFPGGGRCEPGSRGHHGGRSEEETLGFGREGRGREVGLESSKPVELLASSAPHLPRQSPAQPGPQGAQSPQACPHPQHPTVTPGCHSPGSSTSLPPEPLFLGEEDFSLSTTIGSILRELKTSMDETEGPQNPMTHQGLQNEVLPQLDPVFLEALSSPYLGDSGLGDFFLDMDTSAVEKEPVLPPCPEPPHNLFCAPGSWEWNELDHIMEIILGS</sequence>
<evidence type="ECO:0000313" key="3">
    <source>
        <dbReference type="Proteomes" id="UP001166674"/>
    </source>
</evidence>
<accession>A0AA41T6G1</accession>
<feature type="region of interest" description="Disordered" evidence="1">
    <location>
        <begin position="94"/>
        <end position="142"/>
    </location>
</feature>
<evidence type="ECO:0000256" key="1">
    <source>
        <dbReference type="SAM" id="MobiDB-lite"/>
    </source>
</evidence>
<dbReference type="GO" id="GO:0005634">
    <property type="term" value="C:nucleus"/>
    <property type="evidence" value="ECO:0007669"/>
    <property type="project" value="TreeGrafter"/>
</dbReference>
<gene>
    <name evidence="2" type="ORF">SUZIE_181500</name>
</gene>
<dbReference type="Proteomes" id="UP001166674">
    <property type="component" value="Unassembled WGS sequence"/>
</dbReference>
<dbReference type="InterPro" id="IPR039585">
    <property type="entry name" value="SERTAD3"/>
</dbReference>
<dbReference type="EMBL" id="JAATJV010398263">
    <property type="protein sequence ID" value="MBZ3885134.1"/>
    <property type="molecule type" value="Genomic_DNA"/>
</dbReference>
<dbReference type="GO" id="GO:0045893">
    <property type="term" value="P:positive regulation of DNA-templated transcription"/>
    <property type="evidence" value="ECO:0007669"/>
    <property type="project" value="TreeGrafter"/>
</dbReference>